<accession>A0AAE1RFM6</accession>
<protein>
    <submittedName>
        <fullName evidence="1">Uncharacterized protein</fullName>
    </submittedName>
</protein>
<dbReference type="EMBL" id="JAVYJV010000016">
    <property type="protein sequence ID" value="KAK4351344.1"/>
    <property type="molecule type" value="Genomic_DNA"/>
</dbReference>
<name>A0AAE1RFM6_9SOLA</name>
<gene>
    <name evidence="1" type="ORF">RND71_030657</name>
</gene>
<evidence type="ECO:0000313" key="2">
    <source>
        <dbReference type="Proteomes" id="UP001291623"/>
    </source>
</evidence>
<proteinExistence type="predicted"/>
<evidence type="ECO:0000313" key="1">
    <source>
        <dbReference type="EMBL" id="KAK4351344.1"/>
    </source>
</evidence>
<comment type="caution">
    <text evidence="1">The sequence shown here is derived from an EMBL/GenBank/DDBJ whole genome shotgun (WGS) entry which is preliminary data.</text>
</comment>
<organism evidence="1 2">
    <name type="scientific">Anisodus tanguticus</name>
    <dbReference type="NCBI Taxonomy" id="243964"/>
    <lineage>
        <taxon>Eukaryota</taxon>
        <taxon>Viridiplantae</taxon>
        <taxon>Streptophyta</taxon>
        <taxon>Embryophyta</taxon>
        <taxon>Tracheophyta</taxon>
        <taxon>Spermatophyta</taxon>
        <taxon>Magnoliopsida</taxon>
        <taxon>eudicotyledons</taxon>
        <taxon>Gunneridae</taxon>
        <taxon>Pentapetalae</taxon>
        <taxon>asterids</taxon>
        <taxon>lamiids</taxon>
        <taxon>Solanales</taxon>
        <taxon>Solanaceae</taxon>
        <taxon>Solanoideae</taxon>
        <taxon>Hyoscyameae</taxon>
        <taxon>Anisodus</taxon>
    </lineage>
</organism>
<dbReference type="Proteomes" id="UP001291623">
    <property type="component" value="Unassembled WGS sequence"/>
</dbReference>
<keyword evidence="2" id="KW-1185">Reference proteome</keyword>
<sequence>MHRYTWFPFDQSDSSDIKALGFAALWLSDLLPYGSRSTGHIWLYFFCFQRPISECQEEVQWVYKWERKKTGRGEIINSVFPVVVVSILKEMNGMRSHRCIYQGDWVHIQGRDISKWQGPLALLNYMS</sequence>
<dbReference type="AlphaFoldDB" id="A0AAE1RFM6"/>
<reference evidence="1" key="1">
    <citation type="submission" date="2023-12" db="EMBL/GenBank/DDBJ databases">
        <title>Genome assembly of Anisodus tanguticus.</title>
        <authorList>
            <person name="Wang Y.-J."/>
        </authorList>
    </citation>
    <scope>NUCLEOTIDE SEQUENCE</scope>
    <source>
        <strain evidence="1">KB-2021</strain>
        <tissue evidence="1">Leaf</tissue>
    </source>
</reference>